<dbReference type="Pfam" id="PF01168">
    <property type="entry name" value="Ala_racemase_N"/>
    <property type="match status" value="1"/>
</dbReference>
<dbReference type="InterPro" id="IPR001608">
    <property type="entry name" value="Ala_racemase_N"/>
</dbReference>
<proteinExistence type="inferred from homology"/>
<protein>
    <submittedName>
        <fullName evidence="4">D-TA family PLP-dependent enzyme</fullName>
    </submittedName>
</protein>
<evidence type="ECO:0000256" key="1">
    <source>
        <dbReference type="ARBA" id="ARBA00005323"/>
    </source>
</evidence>
<dbReference type="EMBL" id="JAGZAM010000014">
    <property type="protein sequence ID" value="MBS5688116.1"/>
    <property type="molecule type" value="Genomic_DNA"/>
</dbReference>
<name>A0A943FYT4_9FIRM</name>
<evidence type="ECO:0000256" key="2">
    <source>
        <dbReference type="ARBA" id="ARBA00023239"/>
    </source>
</evidence>
<dbReference type="Proteomes" id="UP000733372">
    <property type="component" value="Unassembled WGS sequence"/>
</dbReference>
<dbReference type="GO" id="GO:0036088">
    <property type="term" value="P:D-serine catabolic process"/>
    <property type="evidence" value="ECO:0007669"/>
    <property type="project" value="TreeGrafter"/>
</dbReference>
<dbReference type="PANTHER" id="PTHR28004:SF2">
    <property type="entry name" value="D-SERINE DEHYDRATASE"/>
    <property type="match status" value="1"/>
</dbReference>
<dbReference type="InterPro" id="IPR029066">
    <property type="entry name" value="PLP-binding_barrel"/>
</dbReference>
<comment type="similarity">
    <text evidence="1">Belongs to the DSD1 family.</text>
</comment>
<dbReference type="PANTHER" id="PTHR28004">
    <property type="entry name" value="ZGC:162816-RELATED"/>
    <property type="match status" value="1"/>
</dbReference>
<accession>A0A943FYT4</accession>
<reference evidence="4" key="1">
    <citation type="submission" date="2021-02" db="EMBL/GenBank/DDBJ databases">
        <title>Infant gut strain persistence is associated with maternal origin, phylogeny, and functional potential including surface adhesion and iron acquisition.</title>
        <authorList>
            <person name="Lou Y.C."/>
        </authorList>
    </citation>
    <scope>NUCLEOTIDE SEQUENCE</scope>
    <source>
        <strain evidence="4">L3_101_367G1_dasL3_101_367G1_metabat.metabat.26</strain>
    </source>
</reference>
<dbReference type="InterPro" id="IPR026956">
    <property type="entry name" value="D-ser_dehydrat-like_dom"/>
</dbReference>
<dbReference type="AlphaFoldDB" id="A0A943FYT4"/>
<dbReference type="InterPro" id="IPR051466">
    <property type="entry name" value="D-amino_acid_metab_enzyme"/>
</dbReference>
<dbReference type="Gene3D" id="2.40.37.20">
    <property type="entry name" value="D-serine dehydratase-like domain"/>
    <property type="match status" value="1"/>
</dbReference>
<gene>
    <name evidence="4" type="ORF">KHW66_08940</name>
</gene>
<feature type="domain" description="D-serine dehydratase-like" evidence="3">
    <location>
        <begin position="258"/>
        <end position="350"/>
    </location>
</feature>
<dbReference type="Pfam" id="PF14031">
    <property type="entry name" value="D-ser_dehydrat"/>
    <property type="match status" value="1"/>
</dbReference>
<comment type="caution">
    <text evidence="4">The sequence shown here is derived from an EMBL/GenBank/DDBJ whole genome shotgun (WGS) entry which is preliminary data.</text>
</comment>
<dbReference type="InterPro" id="IPR042208">
    <property type="entry name" value="D-ser_dehydrat-like_sf"/>
</dbReference>
<keyword evidence="2" id="KW-0456">Lyase</keyword>
<evidence type="ECO:0000259" key="3">
    <source>
        <dbReference type="SMART" id="SM01119"/>
    </source>
</evidence>
<dbReference type="Gene3D" id="3.20.20.10">
    <property type="entry name" value="Alanine racemase"/>
    <property type="match status" value="1"/>
</dbReference>
<dbReference type="GO" id="GO:0008721">
    <property type="term" value="F:D-serine ammonia-lyase activity"/>
    <property type="evidence" value="ECO:0007669"/>
    <property type="project" value="TreeGrafter"/>
</dbReference>
<dbReference type="SMART" id="SM01119">
    <property type="entry name" value="D-ser_dehydrat"/>
    <property type="match status" value="1"/>
</dbReference>
<evidence type="ECO:0000313" key="4">
    <source>
        <dbReference type="EMBL" id="MBS5688116.1"/>
    </source>
</evidence>
<dbReference type="CDD" id="cd06821">
    <property type="entry name" value="PLPDE_III_D-TA"/>
    <property type="match status" value="1"/>
</dbReference>
<sequence>MNKSSARLYAFEGQQDLASPQLVYYPALIRQNIQKMIAIAGGADRLWPHIKTHKMAQVVQMQLEAGIDRFKCATIAEAEMAAQAGAKRITLAYPLVGPNIRRFAALQQAFPQVEFFAIGDDTQQIRLLGQACQANVLMDVDMGQHRTGVALDKVEAMYREWNTLPGITMRGMHCYDGHRHESSRQVREEIIAPVDQQIEAIKGRLQADGLDCSILIMGGTPSFPVHAEMTGEFLSPGTCVIQDAGYRNAYPDLQFTPAAALLTRVISRPSRDTFTLDLGCKAVATDPTPERAEIVGMEYARTVIQNEEHWVVRVPEEHIDDIPPIGTELFALPIHVCPTSALYPEVPVVEDGKIVGWWKVAARDRRLTL</sequence>
<dbReference type="SUPFAM" id="SSF51419">
    <property type="entry name" value="PLP-binding barrel"/>
    <property type="match status" value="1"/>
</dbReference>
<dbReference type="RefSeq" id="WP_158388992.1">
    <property type="nucleotide sequence ID" value="NZ_CABHNO010000023.1"/>
</dbReference>
<evidence type="ECO:0000313" key="5">
    <source>
        <dbReference type="Proteomes" id="UP000733372"/>
    </source>
</evidence>
<organism evidence="4 5">
    <name type="scientific">Faecalibacterium prausnitzii</name>
    <dbReference type="NCBI Taxonomy" id="853"/>
    <lineage>
        <taxon>Bacteria</taxon>
        <taxon>Bacillati</taxon>
        <taxon>Bacillota</taxon>
        <taxon>Clostridia</taxon>
        <taxon>Eubacteriales</taxon>
        <taxon>Oscillospiraceae</taxon>
        <taxon>Faecalibacterium</taxon>
    </lineage>
</organism>